<dbReference type="EMBL" id="JBFXLS010000006">
    <property type="protein sequence ID" value="KAL2832518.1"/>
    <property type="molecule type" value="Genomic_DNA"/>
</dbReference>
<dbReference type="InterPro" id="IPR002110">
    <property type="entry name" value="Ankyrin_rpt"/>
</dbReference>
<feature type="repeat" description="ANK" evidence="3">
    <location>
        <begin position="699"/>
        <end position="733"/>
    </location>
</feature>
<dbReference type="InterPro" id="IPR036770">
    <property type="entry name" value="Ankyrin_rpt-contain_sf"/>
</dbReference>
<keyword evidence="1" id="KW-0677">Repeat</keyword>
<feature type="repeat" description="ANK" evidence="3">
    <location>
        <begin position="268"/>
        <end position="300"/>
    </location>
</feature>
<evidence type="ECO:0000313" key="6">
    <source>
        <dbReference type="Proteomes" id="UP001610335"/>
    </source>
</evidence>
<dbReference type="Pfam" id="PF12796">
    <property type="entry name" value="Ank_2"/>
    <property type="match status" value="3"/>
</dbReference>
<accession>A0ABR4IXP0</accession>
<dbReference type="PROSITE" id="PS50088">
    <property type="entry name" value="ANK_REPEAT"/>
    <property type="match status" value="4"/>
</dbReference>
<dbReference type="SUPFAM" id="SSF48403">
    <property type="entry name" value="Ankyrin repeat"/>
    <property type="match status" value="2"/>
</dbReference>
<evidence type="ECO:0000256" key="2">
    <source>
        <dbReference type="ARBA" id="ARBA00023043"/>
    </source>
</evidence>
<keyword evidence="6" id="KW-1185">Reference proteome</keyword>
<dbReference type="Proteomes" id="UP001610335">
    <property type="component" value="Unassembled WGS sequence"/>
</dbReference>
<dbReference type="Pfam" id="PF00646">
    <property type="entry name" value="F-box"/>
    <property type="match status" value="1"/>
</dbReference>
<evidence type="ECO:0000259" key="4">
    <source>
        <dbReference type="PROSITE" id="PS50181"/>
    </source>
</evidence>
<name>A0ABR4IXP0_9EURO</name>
<dbReference type="PANTHER" id="PTHR24198">
    <property type="entry name" value="ANKYRIN REPEAT AND PROTEIN KINASE DOMAIN-CONTAINING PROTEIN"/>
    <property type="match status" value="1"/>
</dbReference>
<dbReference type="SMART" id="SM00248">
    <property type="entry name" value="ANK"/>
    <property type="match status" value="15"/>
</dbReference>
<keyword evidence="2 3" id="KW-0040">ANK repeat</keyword>
<protein>
    <submittedName>
        <fullName evidence="5">Ankyrin repeat-containing domain protein</fullName>
    </submittedName>
</protein>
<dbReference type="CDD" id="cd09917">
    <property type="entry name" value="F-box_SF"/>
    <property type="match status" value="1"/>
</dbReference>
<dbReference type="PROSITE" id="PS50181">
    <property type="entry name" value="FBOX"/>
    <property type="match status" value="1"/>
</dbReference>
<feature type="domain" description="F-box" evidence="4">
    <location>
        <begin position="2"/>
        <end position="34"/>
    </location>
</feature>
<dbReference type="PANTHER" id="PTHR24198:SF165">
    <property type="entry name" value="ANKYRIN REPEAT-CONTAINING PROTEIN-RELATED"/>
    <property type="match status" value="1"/>
</dbReference>
<proteinExistence type="predicted"/>
<dbReference type="InterPro" id="IPR001810">
    <property type="entry name" value="F-box_dom"/>
</dbReference>
<dbReference type="PROSITE" id="PS50297">
    <property type="entry name" value="ANK_REP_REGION"/>
    <property type="match status" value="3"/>
</dbReference>
<reference evidence="5 6" key="1">
    <citation type="submission" date="2024-07" db="EMBL/GenBank/DDBJ databases">
        <title>Section-level genome sequencing and comparative genomics of Aspergillus sections Usti and Cavernicolus.</title>
        <authorList>
            <consortium name="Lawrence Berkeley National Laboratory"/>
            <person name="Nybo J.L."/>
            <person name="Vesth T.C."/>
            <person name="Theobald S."/>
            <person name="Frisvad J.C."/>
            <person name="Larsen T.O."/>
            <person name="Kjaerboelling I."/>
            <person name="Rothschild-Mancinelli K."/>
            <person name="Lyhne E.K."/>
            <person name="Kogle M.E."/>
            <person name="Barry K."/>
            <person name="Clum A."/>
            <person name="Na H."/>
            <person name="Ledsgaard L."/>
            <person name="Lin J."/>
            <person name="Lipzen A."/>
            <person name="Kuo A."/>
            <person name="Riley R."/>
            <person name="Mondo S."/>
            <person name="LaButti K."/>
            <person name="Haridas S."/>
            <person name="Pangalinan J."/>
            <person name="Salamov A.A."/>
            <person name="Simmons B.A."/>
            <person name="Magnuson J.K."/>
            <person name="Chen J."/>
            <person name="Drula E."/>
            <person name="Henrissat B."/>
            <person name="Wiebenga A."/>
            <person name="Lubbers R.J."/>
            <person name="Gomes A.C."/>
            <person name="Makela M.R."/>
            <person name="Stajich J."/>
            <person name="Grigoriev I.V."/>
            <person name="Mortensen U.H."/>
            <person name="De vries R.P."/>
            <person name="Baker S.E."/>
            <person name="Andersen M.R."/>
        </authorList>
    </citation>
    <scope>NUCLEOTIDE SEQUENCE [LARGE SCALE GENOMIC DNA]</scope>
    <source>
        <strain evidence="5 6">CBS 600.67</strain>
    </source>
</reference>
<evidence type="ECO:0000256" key="1">
    <source>
        <dbReference type="ARBA" id="ARBA00022737"/>
    </source>
</evidence>
<evidence type="ECO:0000313" key="5">
    <source>
        <dbReference type="EMBL" id="KAL2832518.1"/>
    </source>
</evidence>
<comment type="caution">
    <text evidence="5">The sequence shown here is derived from an EMBL/GenBank/DDBJ whole genome shotgun (WGS) entry which is preliminary data.</text>
</comment>
<feature type="repeat" description="ANK" evidence="3">
    <location>
        <begin position="574"/>
        <end position="606"/>
    </location>
</feature>
<dbReference type="Pfam" id="PF00023">
    <property type="entry name" value="Ank"/>
    <property type="match status" value="2"/>
</dbReference>
<feature type="repeat" description="ANK" evidence="3">
    <location>
        <begin position="607"/>
        <end position="639"/>
    </location>
</feature>
<gene>
    <name evidence="5" type="ORF">BDW59DRAFT_157341</name>
</gene>
<organism evidence="5 6">
    <name type="scientific">Aspergillus cavernicola</name>
    <dbReference type="NCBI Taxonomy" id="176166"/>
    <lineage>
        <taxon>Eukaryota</taxon>
        <taxon>Fungi</taxon>
        <taxon>Dikarya</taxon>
        <taxon>Ascomycota</taxon>
        <taxon>Pezizomycotina</taxon>
        <taxon>Eurotiomycetes</taxon>
        <taxon>Eurotiomycetidae</taxon>
        <taxon>Eurotiales</taxon>
        <taxon>Aspergillaceae</taxon>
        <taxon>Aspergillus</taxon>
        <taxon>Aspergillus subgen. Nidulantes</taxon>
    </lineage>
</organism>
<evidence type="ECO:0000256" key="3">
    <source>
        <dbReference type="PROSITE-ProRule" id="PRU00023"/>
    </source>
</evidence>
<sequence length="886" mass="96129">MPVNLFNLPDELIELIARNLSTPSLFSFSQVSQRCYGVAIPVLHSIHNHEQAGIIAHLAQNALEAKLLEMFNRPATMAAIRSNQDRKFDALVYCCGYGLQQAVQFLLQHGVSPAPVRTAANPSAPHIQRGWTSPLMAAVVENHRPVISLLLNAGVPVVGYSHRDTLRLLFSPRPDNVVSQELINLGLPINGTDDELNTLLHSVCALHCANDIEFLLENGLDPNLINIHRETPISSAIDSSPRNHRRALENVGVLLTRGQVNPNLLCSASSFPIHHATQYASSELVKLLLDSGANVNAQETTFGQTALASLRLNVADIAGILRLLLDREASFLTDAASTAILMREAIVKRWFSVLEVFFSLRPADLAMLGRAHLIFLAAAYLGRVDLLKQGIKVPGAAPSARMYGTTPLIEATRNFKHDAVDYLINEAKVTGFEHTDQYRRTALHWAVTRGSTPLIDLLLPHTTITGIPDTDGTRLIEAAILSDELEAFEVIAILDQYTSTTRPANLVVPLSDALALAMKHGKVLFVLSIINKLRQLNIKYLPTAAVCYHAIDRGYSTFALKLIEQGEGIEDAHLTVTPLMRACARGDIEIVKALINQEVNLDATTQDDDTALKLATAAGHLNVVKVLVANGANLELGGESTALTTAVENNRPEIVDFLFEQGAIWQPDILTEAAEVGHHHVIKILLVRGVPIDSSFRPRYRTALAIAAEYGYTHKECVRVLLKHGADANRGSQTRHTQAPLACAAAAGCVETVRMLLDAGAYPNPVEDLSNTPLILAATSDYQVVELLVSRGAEVNALNIHGHSAAYAAVTRNNFKALTVLIANGAQLQDELLHVCIGNNAVECAQILVDAGCNPLVVNAGGQTPMQMMVNIENDAMIKVLYSHKC</sequence>
<dbReference type="Gene3D" id="1.25.40.20">
    <property type="entry name" value="Ankyrin repeat-containing domain"/>
    <property type="match status" value="6"/>
</dbReference>